<evidence type="ECO:0000256" key="5">
    <source>
        <dbReference type="ARBA" id="ARBA00022692"/>
    </source>
</evidence>
<evidence type="ECO:0000256" key="6">
    <source>
        <dbReference type="ARBA" id="ARBA00022989"/>
    </source>
</evidence>
<dbReference type="InterPro" id="IPR023298">
    <property type="entry name" value="ATPase_P-typ_TM_dom_sf"/>
</dbReference>
<dbReference type="RefSeq" id="WP_135795804.1">
    <property type="nucleotide sequence ID" value="NZ_CP032096.1"/>
</dbReference>
<feature type="transmembrane region" description="Helical" evidence="8">
    <location>
        <begin position="293"/>
        <end position="314"/>
    </location>
</feature>
<organism evidence="10 11">
    <name type="scientific">Hydrogenovibrio crunogenus</name>
    <dbReference type="NCBI Taxonomy" id="39765"/>
    <lineage>
        <taxon>Bacteria</taxon>
        <taxon>Pseudomonadati</taxon>
        <taxon>Pseudomonadota</taxon>
        <taxon>Gammaproteobacteria</taxon>
        <taxon>Thiotrichales</taxon>
        <taxon>Piscirickettsiaceae</taxon>
        <taxon>Hydrogenovibrio</taxon>
    </lineage>
</organism>
<dbReference type="Proteomes" id="UP000296201">
    <property type="component" value="Chromosome"/>
</dbReference>
<comment type="subcellular location">
    <subcellularLocation>
        <location evidence="1">Cell membrane</location>
        <topology evidence="1">Multi-pass membrane protein</topology>
    </subcellularLocation>
</comment>
<feature type="transmembrane region" description="Helical" evidence="8">
    <location>
        <begin position="229"/>
        <end position="253"/>
    </location>
</feature>
<dbReference type="GO" id="GO:0005886">
    <property type="term" value="C:plasma membrane"/>
    <property type="evidence" value="ECO:0007669"/>
    <property type="project" value="UniProtKB-SubCell"/>
</dbReference>
<dbReference type="PROSITE" id="PS51012">
    <property type="entry name" value="ABC_TM2"/>
    <property type="match status" value="1"/>
</dbReference>
<evidence type="ECO:0000313" key="10">
    <source>
        <dbReference type="EMBL" id="QBZ83160.1"/>
    </source>
</evidence>
<dbReference type="PANTHER" id="PTHR30294">
    <property type="entry name" value="MEMBRANE COMPONENT OF ABC TRANSPORTER YHHJ-RELATED"/>
    <property type="match status" value="1"/>
</dbReference>
<dbReference type="InterPro" id="IPR013525">
    <property type="entry name" value="ABC2_TM"/>
</dbReference>
<accession>A0A4P7NZA8</accession>
<protein>
    <submittedName>
        <fullName evidence="10">Inner membrane transport permease YhhJ</fullName>
    </submittedName>
</protein>
<dbReference type="SUPFAM" id="SSF81665">
    <property type="entry name" value="Calcium ATPase, transmembrane domain M"/>
    <property type="match status" value="1"/>
</dbReference>
<keyword evidence="3" id="KW-0813">Transport</keyword>
<keyword evidence="5 8" id="KW-0812">Transmembrane</keyword>
<evidence type="ECO:0000256" key="4">
    <source>
        <dbReference type="ARBA" id="ARBA00022475"/>
    </source>
</evidence>
<keyword evidence="4" id="KW-1003">Cell membrane</keyword>
<evidence type="ECO:0000256" key="3">
    <source>
        <dbReference type="ARBA" id="ARBA00022448"/>
    </source>
</evidence>
<proteinExistence type="inferred from homology"/>
<feature type="transmembrane region" description="Helical" evidence="8">
    <location>
        <begin position="183"/>
        <end position="208"/>
    </location>
</feature>
<dbReference type="EMBL" id="CP032096">
    <property type="protein sequence ID" value="QBZ83160.1"/>
    <property type="molecule type" value="Genomic_DNA"/>
</dbReference>
<gene>
    <name evidence="10" type="primary">yhhJ</name>
    <name evidence="10" type="ORF">GHNINEIG_01201</name>
</gene>
<evidence type="ECO:0000259" key="9">
    <source>
        <dbReference type="PROSITE" id="PS51012"/>
    </source>
</evidence>
<evidence type="ECO:0000256" key="7">
    <source>
        <dbReference type="ARBA" id="ARBA00023136"/>
    </source>
</evidence>
<evidence type="ECO:0000256" key="1">
    <source>
        <dbReference type="ARBA" id="ARBA00004651"/>
    </source>
</evidence>
<feature type="transmembrane region" description="Helical" evidence="8">
    <location>
        <begin position="24"/>
        <end position="42"/>
    </location>
</feature>
<feature type="transmembrane region" description="Helical" evidence="8">
    <location>
        <begin position="326"/>
        <end position="345"/>
    </location>
</feature>
<dbReference type="InterPro" id="IPR047817">
    <property type="entry name" value="ABC2_TM_bact-type"/>
</dbReference>
<dbReference type="AlphaFoldDB" id="A0A4P7NZA8"/>
<dbReference type="InterPro" id="IPR051449">
    <property type="entry name" value="ABC-2_transporter_component"/>
</dbReference>
<comment type="similarity">
    <text evidence="2">Belongs to the ABC-2 integral membrane protein family.</text>
</comment>
<keyword evidence="11" id="KW-1185">Reference proteome</keyword>
<feature type="transmembrane region" description="Helical" evidence="8">
    <location>
        <begin position="265"/>
        <end position="286"/>
    </location>
</feature>
<evidence type="ECO:0000256" key="8">
    <source>
        <dbReference type="SAM" id="Phobius"/>
    </source>
</evidence>
<reference evidence="10 11" key="1">
    <citation type="submission" date="2018-08" db="EMBL/GenBank/DDBJ databases">
        <title>Horizontal acquisition of hydrogen conversion ability and other habitat adaptations in Hydrogenovibrio crunogenus strains.</title>
        <authorList>
            <person name="Gonnella G."/>
            <person name="Adam N."/>
            <person name="Perner M."/>
        </authorList>
    </citation>
    <scope>NUCLEOTIDE SEQUENCE [LARGE SCALE GENOMIC DNA]</scope>
    <source>
        <strain evidence="10 11">SP-41</strain>
    </source>
</reference>
<name>A0A4P7NZA8_9GAMM</name>
<sequence>MNWLWWRRIFALTQKELLQFSRDLILVVATIYFFTGEVYIAGKGVSLELVKAPIGYMDHDQSLASREWLNKLRPPYFDVKGQVTEEATAFELLDKSQLLGVVDIPPHFQRDLLKGHSTAIGFQLDGSNVVLGNLANSYTGLANAYFNQEWMLKQMKVTPAQALEVPRVDMRQMVLFNPEGNNAWFMSISEMMTVMTMLSLFLTAAIVVKEKERGTIEQLSIAPLTPLQILLPKILAVELILLSGIALSIFVVLLPVFNVPFQGSFFLFFLVSAVYVYAVSGLGLFIATISKNLAQVMIISILLLMPIILLSGAFTPPEAMPKWEQALIWLSPLYYYINMGYGIILKGSGLEIIWQNLLALFALGSVLFLFGIRQFKKQFEV</sequence>
<dbReference type="PANTHER" id="PTHR30294:SF47">
    <property type="entry name" value="INNER MEMBRANE TRANSPORT PERMEASE YHHJ"/>
    <property type="match status" value="1"/>
</dbReference>
<keyword evidence="6 8" id="KW-1133">Transmembrane helix</keyword>
<feature type="domain" description="ABC transmembrane type-2" evidence="9">
    <location>
        <begin position="150"/>
        <end position="378"/>
    </location>
</feature>
<dbReference type="OrthoDB" id="9808686at2"/>
<dbReference type="Gene3D" id="3.40.1710.10">
    <property type="entry name" value="abc type-2 transporter like domain"/>
    <property type="match status" value="1"/>
</dbReference>
<keyword evidence="7 8" id="KW-0472">Membrane</keyword>
<dbReference type="GO" id="GO:0140359">
    <property type="term" value="F:ABC-type transporter activity"/>
    <property type="evidence" value="ECO:0007669"/>
    <property type="project" value="InterPro"/>
</dbReference>
<feature type="transmembrane region" description="Helical" evidence="8">
    <location>
        <begin position="357"/>
        <end position="375"/>
    </location>
</feature>
<dbReference type="Pfam" id="PF12698">
    <property type="entry name" value="ABC2_membrane_3"/>
    <property type="match status" value="1"/>
</dbReference>
<evidence type="ECO:0000313" key="11">
    <source>
        <dbReference type="Proteomes" id="UP000296201"/>
    </source>
</evidence>
<evidence type="ECO:0000256" key="2">
    <source>
        <dbReference type="ARBA" id="ARBA00007783"/>
    </source>
</evidence>